<dbReference type="RefSeq" id="WP_377177481.1">
    <property type="nucleotide sequence ID" value="NZ_JBHUJB010000018.1"/>
</dbReference>
<evidence type="ECO:0000313" key="2">
    <source>
        <dbReference type="Proteomes" id="UP001597389"/>
    </source>
</evidence>
<dbReference type="Proteomes" id="UP001597389">
    <property type="component" value="Unassembled WGS sequence"/>
</dbReference>
<gene>
    <name evidence="1" type="ORF">ACFSW8_03800</name>
</gene>
<sequence>MKHPPTKEQLIGHLKDFPNYRNEVLEEFSDLSSDDLAAKIRSVEETSWIFEASNKLSPEVYSYYFPVFVEYAHSRDSEYDCHMPGWFAMSVDVQVRNSPRELLDLFPEFQKILSHIQRHLPKYYADDSNWAKQTNTLCNSVLKNISDATPA</sequence>
<name>A0ABW4Z7W8_9BACT</name>
<dbReference type="EMBL" id="JBHUJB010000018">
    <property type="protein sequence ID" value="MFD2158018.1"/>
    <property type="molecule type" value="Genomic_DNA"/>
</dbReference>
<comment type="caution">
    <text evidence="1">The sequence shown here is derived from an EMBL/GenBank/DDBJ whole genome shotgun (WGS) entry which is preliminary data.</text>
</comment>
<proteinExistence type="predicted"/>
<accession>A0ABW4Z7W8</accession>
<organism evidence="1 2">
    <name type="scientific">Rubritalea tangerina</name>
    <dbReference type="NCBI Taxonomy" id="430798"/>
    <lineage>
        <taxon>Bacteria</taxon>
        <taxon>Pseudomonadati</taxon>
        <taxon>Verrucomicrobiota</taxon>
        <taxon>Verrucomicrobiia</taxon>
        <taxon>Verrucomicrobiales</taxon>
        <taxon>Rubritaleaceae</taxon>
        <taxon>Rubritalea</taxon>
    </lineage>
</organism>
<protein>
    <submittedName>
        <fullName evidence="1">Uncharacterized protein</fullName>
    </submittedName>
</protein>
<keyword evidence="2" id="KW-1185">Reference proteome</keyword>
<evidence type="ECO:0000313" key="1">
    <source>
        <dbReference type="EMBL" id="MFD2158018.1"/>
    </source>
</evidence>
<reference evidence="2" key="1">
    <citation type="journal article" date="2019" name="Int. J. Syst. Evol. Microbiol.">
        <title>The Global Catalogue of Microorganisms (GCM) 10K type strain sequencing project: providing services to taxonomists for standard genome sequencing and annotation.</title>
        <authorList>
            <consortium name="The Broad Institute Genomics Platform"/>
            <consortium name="The Broad Institute Genome Sequencing Center for Infectious Disease"/>
            <person name="Wu L."/>
            <person name="Ma J."/>
        </authorList>
    </citation>
    <scope>NUCLEOTIDE SEQUENCE [LARGE SCALE GENOMIC DNA]</scope>
    <source>
        <strain evidence="2">CCUG 57942</strain>
    </source>
</reference>